<keyword evidence="2" id="KW-0472">Membrane</keyword>
<gene>
    <name evidence="4" type="ORF">HPB51_006920</name>
</gene>
<dbReference type="EMBL" id="JABSTU010000001">
    <property type="protein sequence ID" value="KAH8039410.1"/>
    <property type="molecule type" value="Genomic_DNA"/>
</dbReference>
<feature type="signal peptide" evidence="3">
    <location>
        <begin position="1"/>
        <end position="21"/>
    </location>
</feature>
<keyword evidence="2" id="KW-0812">Transmembrane</keyword>
<reference evidence="4" key="2">
    <citation type="submission" date="2021-09" db="EMBL/GenBank/DDBJ databases">
        <authorList>
            <person name="Jia N."/>
            <person name="Wang J."/>
            <person name="Shi W."/>
            <person name="Du L."/>
            <person name="Sun Y."/>
            <person name="Zhan W."/>
            <person name="Jiang J."/>
            <person name="Wang Q."/>
            <person name="Zhang B."/>
            <person name="Ji P."/>
            <person name="Sakyi L.B."/>
            <person name="Cui X."/>
            <person name="Yuan T."/>
            <person name="Jiang B."/>
            <person name="Yang W."/>
            <person name="Lam T.T.-Y."/>
            <person name="Chang Q."/>
            <person name="Ding S."/>
            <person name="Wang X."/>
            <person name="Zhu J."/>
            <person name="Ruan X."/>
            <person name="Zhao L."/>
            <person name="Wei J."/>
            <person name="Que T."/>
            <person name="Du C."/>
            <person name="Cheng J."/>
            <person name="Dai P."/>
            <person name="Han X."/>
            <person name="Huang E."/>
            <person name="Gao Y."/>
            <person name="Liu J."/>
            <person name="Shao H."/>
            <person name="Ye R."/>
            <person name="Li L."/>
            <person name="Wei W."/>
            <person name="Wang X."/>
            <person name="Wang C."/>
            <person name="Huo Q."/>
            <person name="Li W."/>
            <person name="Guo W."/>
            <person name="Chen H."/>
            <person name="Chen S."/>
            <person name="Zhou L."/>
            <person name="Zhou L."/>
            <person name="Ni X."/>
            <person name="Tian J."/>
            <person name="Zhou Y."/>
            <person name="Sheng Y."/>
            <person name="Liu T."/>
            <person name="Pan Y."/>
            <person name="Xia L."/>
            <person name="Li J."/>
            <person name="Zhao F."/>
            <person name="Cao W."/>
        </authorList>
    </citation>
    <scope>NUCLEOTIDE SEQUENCE</scope>
    <source>
        <strain evidence="4">Rmic-2018</strain>
        <tissue evidence="4">Larvae</tissue>
    </source>
</reference>
<feature type="region of interest" description="Disordered" evidence="1">
    <location>
        <begin position="286"/>
        <end position="310"/>
    </location>
</feature>
<protein>
    <submittedName>
        <fullName evidence="4">Uncharacterized protein</fullName>
    </submittedName>
</protein>
<keyword evidence="3" id="KW-0732">Signal</keyword>
<feature type="region of interest" description="Disordered" evidence="1">
    <location>
        <begin position="142"/>
        <end position="166"/>
    </location>
</feature>
<keyword evidence="2" id="KW-1133">Transmembrane helix</keyword>
<name>A0A9J6EYA9_RHIMP</name>
<keyword evidence="5" id="KW-1185">Reference proteome</keyword>
<feature type="compositionally biased region" description="Basic and acidic residues" evidence="1">
    <location>
        <begin position="146"/>
        <end position="159"/>
    </location>
</feature>
<dbReference type="AlphaFoldDB" id="A0A9J6EYA9"/>
<comment type="caution">
    <text evidence="4">The sequence shown here is derived from an EMBL/GenBank/DDBJ whole genome shotgun (WGS) entry which is preliminary data.</text>
</comment>
<accession>A0A9J6EYA9</accession>
<evidence type="ECO:0000256" key="2">
    <source>
        <dbReference type="SAM" id="Phobius"/>
    </source>
</evidence>
<sequence length="361" mass="39328">MTPGAWLTSCLISLLTAAVASLANVATREGLVSTNDVILEALLGRSGYTRMKVRGTSRRWNPFFRDFNASIAQTDNEVGPPYVLNNVGQRSDSGNSSLAVVLQRSTRISFQTAQTTSHSGLIGSNAMKVKPPGALEFRDKTRRARKAEDAVHNAEKSLDKMSSNSSHDNMLTLSKNSSAQAIVAQPMSEPCKERQPAALLTNLIRGAFDGRPYLSFSNKSFRRTRKYHLHSATSDSKQYFLESTHESEYVIPVSFIVLTFALLFIIAAIVINLLASVCTSSTRQARQAGAEMQPPQPGSEPPGLPDTGIQERAASPSRTLCYRLATPELCEAMLLSVYQDDQRWAVQLAEDAAKTQGLATA</sequence>
<reference evidence="4" key="1">
    <citation type="journal article" date="2020" name="Cell">
        <title>Large-Scale Comparative Analyses of Tick Genomes Elucidate Their Genetic Diversity and Vector Capacities.</title>
        <authorList>
            <consortium name="Tick Genome and Microbiome Consortium (TIGMIC)"/>
            <person name="Jia N."/>
            <person name="Wang J."/>
            <person name="Shi W."/>
            <person name="Du L."/>
            <person name="Sun Y."/>
            <person name="Zhan W."/>
            <person name="Jiang J.F."/>
            <person name="Wang Q."/>
            <person name="Zhang B."/>
            <person name="Ji P."/>
            <person name="Bell-Sakyi L."/>
            <person name="Cui X.M."/>
            <person name="Yuan T.T."/>
            <person name="Jiang B.G."/>
            <person name="Yang W.F."/>
            <person name="Lam T.T."/>
            <person name="Chang Q.C."/>
            <person name="Ding S.J."/>
            <person name="Wang X.J."/>
            <person name="Zhu J.G."/>
            <person name="Ruan X.D."/>
            <person name="Zhao L."/>
            <person name="Wei J.T."/>
            <person name="Ye R.Z."/>
            <person name="Que T.C."/>
            <person name="Du C.H."/>
            <person name="Zhou Y.H."/>
            <person name="Cheng J.X."/>
            <person name="Dai P.F."/>
            <person name="Guo W.B."/>
            <person name="Han X.H."/>
            <person name="Huang E.J."/>
            <person name="Li L.F."/>
            <person name="Wei W."/>
            <person name="Gao Y.C."/>
            <person name="Liu J.Z."/>
            <person name="Shao H.Z."/>
            <person name="Wang X."/>
            <person name="Wang C.C."/>
            <person name="Yang T.C."/>
            <person name="Huo Q.B."/>
            <person name="Li W."/>
            <person name="Chen H.Y."/>
            <person name="Chen S.E."/>
            <person name="Zhou L.G."/>
            <person name="Ni X.B."/>
            <person name="Tian J.H."/>
            <person name="Sheng Y."/>
            <person name="Liu T."/>
            <person name="Pan Y.S."/>
            <person name="Xia L.Y."/>
            <person name="Li J."/>
            <person name="Zhao F."/>
            <person name="Cao W.C."/>
        </authorList>
    </citation>
    <scope>NUCLEOTIDE SEQUENCE</scope>
    <source>
        <strain evidence="4">Rmic-2018</strain>
    </source>
</reference>
<evidence type="ECO:0000256" key="3">
    <source>
        <dbReference type="SAM" id="SignalP"/>
    </source>
</evidence>
<organism evidence="4 5">
    <name type="scientific">Rhipicephalus microplus</name>
    <name type="common">Cattle tick</name>
    <name type="synonym">Boophilus microplus</name>
    <dbReference type="NCBI Taxonomy" id="6941"/>
    <lineage>
        <taxon>Eukaryota</taxon>
        <taxon>Metazoa</taxon>
        <taxon>Ecdysozoa</taxon>
        <taxon>Arthropoda</taxon>
        <taxon>Chelicerata</taxon>
        <taxon>Arachnida</taxon>
        <taxon>Acari</taxon>
        <taxon>Parasitiformes</taxon>
        <taxon>Ixodida</taxon>
        <taxon>Ixodoidea</taxon>
        <taxon>Ixodidae</taxon>
        <taxon>Rhipicephalinae</taxon>
        <taxon>Rhipicephalus</taxon>
        <taxon>Boophilus</taxon>
    </lineage>
</organism>
<evidence type="ECO:0000256" key="1">
    <source>
        <dbReference type="SAM" id="MobiDB-lite"/>
    </source>
</evidence>
<evidence type="ECO:0000313" key="5">
    <source>
        <dbReference type="Proteomes" id="UP000821866"/>
    </source>
</evidence>
<proteinExistence type="predicted"/>
<evidence type="ECO:0000313" key="4">
    <source>
        <dbReference type="EMBL" id="KAH8039410.1"/>
    </source>
</evidence>
<feature type="chain" id="PRO_5039896549" evidence="3">
    <location>
        <begin position="22"/>
        <end position="361"/>
    </location>
</feature>
<feature type="compositionally biased region" description="Pro residues" evidence="1">
    <location>
        <begin position="294"/>
        <end position="304"/>
    </location>
</feature>
<dbReference type="Proteomes" id="UP000821866">
    <property type="component" value="Chromosome 1"/>
</dbReference>
<feature type="transmembrane region" description="Helical" evidence="2">
    <location>
        <begin position="249"/>
        <end position="275"/>
    </location>
</feature>